<keyword evidence="1" id="KW-0472">Membrane</keyword>
<dbReference type="EMBL" id="MSFU01000030">
    <property type="protein sequence ID" value="PWY64658.1"/>
    <property type="molecule type" value="Genomic_DNA"/>
</dbReference>
<name>A0A317UUA0_ASPEC</name>
<gene>
    <name evidence="2" type="ORF">BO83DRAFT_138874</name>
</gene>
<reference evidence="2" key="1">
    <citation type="submission" date="2016-12" db="EMBL/GenBank/DDBJ databases">
        <title>The genomes of Aspergillus section Nigri reveals drivers in fungal speciation.</title>
        <authorList>
            <consortium name="DOE Joint Genome Institute"/>
            <person name="Vesth T.C."/>
            <person name="Nybo J."/>
            <person name="Theobald S."/>
            <person name="Brandl J."/>
            <person name="Frisvad J.C."/>
            <person name="Nielsen K.F."/>
            <person name="Lyhne E.K."/>
            <person name="Kogle M.E."/>
            <person name="Kuo A."/>
            <person name="Riley R."/>
            <person name="Clum A."/>
            <person name="Nolan M."/>
            <person name="Lipzen A."/>
            <person name="Salamov A."/>
            <person name="Henrissat B."/>
            <person name="Wiebenga A."/>
            <person name="De vries R.P."/>
            <person name="Grigoriev I.V."/>
            <person name="Mortensen U.H."/>
            <person name="Andersen M.R."/>
            <person name="Baker S.E."/>
        </authorList>
    </citation>
    <scope>NUCLEOTIDE SEQUENCE</scope>
    <source>
        <strain evidence="2">CBS 122712</strain>
    </source>
</reference>
<dbReference type="AlphaFoldDB" id="A0A317UUA0"/>
<evidence type="ECO:0000256" key="1">
    <source>
        <dbReference type="SAM" id="Phobius"/>
    </source>
</evidence>
<keyword evidence="3" id="KW-1185">Reference proteome</keyword>
<proteinExistence type="predicted"/>
<keyword evidence="1" id="KW-0812">Transmembrane</keyword>
<dbReference type="GeneID" id="37048118"/>
<protein>
    <submittedName>
        <fullName evidence="2">Uncharacterized protein</fullName>
    </submittedName>
</protein>
<feature type="transmembrane region" description="Helical" evidence="1">
    <location>
        <begin position="49"/>
        <end position="69"/>
    </location>
</feature>
<organism evidence="2 3">
    <name type="scientific">Aspergillus eucalypticola (strain CBS 122712 / IBT 29274)</name>
    <dbReference type="NCBI Taxonomy" id="1448314"/>
    <lineage>
        <taxon>Eukaryota</taxon>
        <taxon>Fungi</taxon>
        <taxon>Dikarya</taxon>
        <taxon>Ascomycota</taxon>
        <taxon>Pezizomycotina</taxon>
        <taxon>Eurotiomycetes</taxon>
        <taxon>Eurotiomycetidae</taxon>
        <taxon>Eurotiales</taxon>
        <taxon>Aspergillaceae</taxon>
        <taxon>Aspergillus</taxon>
        <taxon>Aspergillus subgen. Circumdati</taxon>
    </lineage>
</organism>
<keyword evidence="1" id="KW-1133">Transmembrane helix</keyword>
<accession>A0A317UUA0</accession>
<sequence length="73" mass="7979">MQCAPLKNREPNHLITALVSAGSPRNRLPSQQHSLIGAHNTFLFQVPNIPAIISIFIIVYSGVLLLLNFSNTA</sequence>
<comment type="caution">
    <text evidence="2">The sequence shown here is derived from an EMBL/GenBank/DDBJ whole genome shotgun (WGS) entry which is preliminary data.</text>
</comment>
<evidence type="ECO:0000313" key="3">
    <source>
        <dbReference type="Proteomes" id="UP000246171"/>
    </source>
</evidence>
<dbReference type="VEuPathDB" id="FungiDB:BO83DRAFT_138874"/>
<dbReference type="Proteomes" id="UP000246171">
    <property type="component" value="Unassembled WGS sequence"/>
</dbReference>
<dbReference type="RefSeq" id="XP_025384059.1">
    <property type="nucleotide sequence ID" value="XM_025526156.1"/>
</dbReference>
<evidence type="ECO:0000313" key="2">
    <source>
        <dbReference type="EMBL" id="PWY64658.1"/>
    </source>
</evidence>